<dbReference type="Proteomes" id="UP000256488">
    <property type="component" value="Unassembled WGS sequence"/>
</dbReference>
<accession>A0A3E0WW07</accession>
<evidence type="ECO:0000256" key="1">
    <source>
        <dbReference type="ARBA" id="ARBA00005417"/>
    </source>
</evidence>
<dbReference type="SUPFAM" id="SSF52540">
    <property type="entry name" value="P-loop containing nucleoside triphosphate hydrolases"/>
    <property type="match status" value="1"/>
</dbReference>
<dbReference type="PANTHER" id="PTHR42711">
    <property type="entry name" value="ABC TRANSPORTER ATP-BINDING PROTEIN"/>
    <property type="match status" value="1"/>
</dbReference>
<name>A0A3E0WW07_9BACI</name>
<dbReference type="GO" id="GO:0005524">
    <property type="term" value="F:ATP binding"/>
    <property type="evidence" value="ECO:0007669"/>
    <property type="project" value="UniProtKB-KW"/>
</dbReference>
<organism evidence="6 7">
    <name type="scientific">Virgibacillus dokdonensis</name>
    <dbReference type="NCBI Taxonomy" id="302167"/>
    <lineage>
        <taxon>Bacteria</taxon>
        <taxon>Bacillati</taxon>
        <taxon>Bacillota</taxon>
        <taxon>Bacilli</taxon>
        <taxon>Bacillales</taxon>
        <taxon>Bacillaceae</taxon>
        <taxon>Virgibacillus</taxon>
    </lineage>
</organism>
<dbReference type="EMBL" id="NFZX01000007">
    <property type="protein sequence ID" value="RFA36185.1"/>
    <property type="molecule type" value="Genomic_DNA"/>
</dbReference>
<dbReference type="InterPro" id="IPR027417">
    <property type="entry name" value="P-loop_NTPase"/>
</dbReference>
<comment type="caution">
    <text evidence="6">The sequence shown here is derived from an EMBL/GenBank/DDBJ whole genome shotgun (WGS) entry which is preliminary data.</text>
</comment>
<dbReference type="InterPro" id="IPR003593">
    <property type="entry name" value="AAA+_ATPase"/>
</dbReference>
<dbReference type="PANTHER" id="PTHR42711:SF5">
    <property type="entry name" value="ABC TRANSPORTER ATP-BINDING PROTEIN NATA"/>
    <property type="match status" value="1"/>
</dbReference>
<reference evidence="6 7" key="1">
    <citation type="submission" date="2017-05" db="EMBL/GenBank/DDBJ databases">
        <title>Virgibacillus sp. AK90 isolated from a saltern of Kakinada, India.</title>
        <authorList>
            <person name="Gupta V."/>
            <person name="Sidhu C."/>
            <person name="Korpole S."/>
            <person name="Pinnaka A.K."/>
        </authorList>
    </citation>
    <scope>NUCLEOTIDE SEQUENCE [LARGE SCALE GENOMIC DNA]</scope>
    <source>
        <strain evidence="6 7">AK90</strain>
    </source>
</reference>
<dbReference type="GO" id="GO:0016887">
    <property type="term" value="F:ATP hydrolysis activity"/>
    <property type="evidence" value="ECO:0007669"/>
    <property type="project" value="InterPro"/>
</dbReference>
<sequence length="245" mass="27447">MSNISLINAGKRIGKTQIIHGLNMEISISPSKMYGFIGPNGSGKTTTMKLISGLYFPNQGRLECENTSLEYDKWAKANVAYIPAGERGLFYKNSVYDNSMYYGIIKGASPTEIKKNVSLFSKRLKITNLLNKRVEQLSTGQKKKAQLLCAISTGKRLLLLDEPSLGLDMDSSIELQAILTEVFETLNTSIFISSHDVNFLSGIVNNYYFIFDGTIKSSFSTTYNTKQLEEEYYRLKEESLYEGGL</sequence>
<evidence type="ECO:0000259" key="5">
    <source>
        <dbReference type="PROSITE" id="PS50893"/>
    </source>
</evidence>
<evidence type="ECO:0000256" key="3">
    <source>
        <dbReference type="ARBA" id="ARBA00022741"/>
    </source>
</evidence>
<dbReference type="PROSITE" id="PS50893">
    <property type="entry name" value="ABC_TRANSPORTER_2"/>
    <property type="match status" value="1"/>
</dbReference>
<evidence type="ECO:0000256" key="4">
    <source>
        <dbReference type="ARBA" id="ARBA00022840"/>
    </source>
</evidence>
<dbReference type="AlphaFoldDB" id="A0A3E0WW07"/>
<keyword evidence="3" id="KW-0547">Nucleotide-binding</keyword>
<dbReference type="InterPro" id="IPR050763">
    <property type="entry name" value="ABC_transporter_ATP-binding"/>
</dbReference>
<evidence type="ECO:0000256" key="2">
    <source>
        <dbReference type="ARBA" id="ARBA00022448"/>
    </source>
</evidence>
<dbReference type="SMART" id="SM00382">
    <property type="entry name" value="AAA"/>
    <property type="match status" value="1"/>
</dbReference>
<feature type="domain" description="ABC transporter" evidence="5">
    <location>
        <begin position="4"/>
        <end position="237"/>
    </location>
</feature>
<gene>
    <name evidence="6" type="ORF">CAI16_05160</name>
</gene>
<keyword evidence="2" id="KW-0813">Transport</keyword>
<keyword evidence="4" id="KW-0067">ATP-binding</keyword>
<evidence type="ECO:0000313" key="6">
    <source>
        <dbReference type="EMBL" id="RFA36185.1"/>
    </source>
</evidence>
<dbReference type="Pfam" id="PF00005">
    <property type="entry name" value="ABC_tran"/>
    <property type="match status" value="1"/>
</dbReference>
<dbReference type="InterPro" id="IPR003439">
    <property type="entry name" value="ABC_transporter-like_ATP-bd"/>
</dbReference>
<evidence type="ECO:0000313" key="7">
    <source>
        <dbReference type="Proteomes" id="UP000256488"/>
    </source>
</evidence>
<proteinExistence type="inferred from homology"/>
<dbReference type="Gene3D" id="3.40.50.300">
    <property type="entry name" value="P-loop containing nucleotide triphosphate hydrolases"/>
    <property type="match status" value="1"/>
</dbReference>
<comment type="similarity">
    <text evidence="1">Belongs to the ABC transporter superfamily.</text>
</comment>
<protein>
    <recommendedName>
        <fullName evidence="5">ABC transporter domain-containing protein</fullName>
    </recommendedName>
</protein>
<dbReference type="RefSeq" id="WP_116277539.1">
    <property type="nucleotide sequence ID" value="NZ_NFZX01000007.1"/>
</dbReference>